<evidence type="ECO:0000313" key="2">
    <source>
        <dbReference type="EMBL" id="PPA73704.1"/>
    </source>
</evidence>
<reference evidence="2 3" key="1">
    <citation type="submission" date="2018-02" db="EMBL/GenBank/DDBJ databases">
        <title>Draft Genome of Achromobacter spanius stain 6.</title>
        <authorList>
            <person name="Gunasekera T.S."/>
            <person name="Radwan O."/>
            <person name="Ruiz O.N."/>
        </authorList>
    </citation>
    <scope>NUCLEOTIDE SEQUENCE [LARGE SCALE GENOMIC DNA]</scope>
    <source>
        <strain evidence="2 3">6</strain>
    </source>
</reference>
<evidence type="ECO:0000256" key="1">
    <source>
        <dbReference type="SAM" id="SignalP"/>
    </source>
</evidence>
<dbReference type="RefSeq" id="WP_052946066.1">
    <property type="nucleotide sequence ID" value="NZ_PREU01000013.1"/>
</dbReference>
<comment type="caution">
    <text evidence="2">The sequence shown here is derived from an EMBL/GenBank/DDBJ whole genome shotgun (WGS) entry which is preliminary data.</text>
</comment>
<keyword evidence="1" id="KW-0732">Signal</keyword>
<dbReference type="Pfam" id="PF06551">
    <property type="entry name" value="DUF1120"/>
    <property type="match status" value="1"/>
</dbReference>
<dbReference type="OrthoDB" id="8584040at2"/>
<organism evidence="2 3">
    <name type="scientific">Achromobacter spanius</name>
    <dbReference type="NCBI Taxonomy" id="217203"/>
    <lineage>
        <taxon>Bacteria</taxon>
        <taxon>Pseudomonadati</taxon>
        <taxon>Pseudomonadota</taxon>
        <taxon>Betaproteobacteria</taxon>
        <taxon>Burkholderiales</taxon>
        <taxon>Alcaligenaceae</taxon>
        <taxon>Achromobacter</taxon>
    </lineage>
</organism>
<feature type="chain" id="PRO_5015766473" evidence="1">
    <location>
        <begin position="28"/>
        <end position="239"/>
    </location>
</feature>
<dbReference type="Proteomes" id="UP000239990">
    <property type="component" value="Unassembled WGS sequence"/>
</dbReference>
<evidence type="ECO:0000313" key="3">
    <source>
        <dbReference type="Proteomes" id="UP000239990"/>
    </source>
</evidence>
<accession>A0A2S5GL87</accession>
<proteinExistence type="predicted"/>
<dbReference type="AlphaFoldDB" id="A0A2S5GL87"/>
<sequence>MNHSVRPLPALRCLLAASFLIAASAQAAPTADLTIIGRITPPSCNLELAGGGILNFGEHAFNSLAHDGTKLDSKTIGLNITCNGKTRVGLHVVDNRASSKVLKASLNVNAWGSTNATINDPFIFGLGSVAGADDTQIPIGGYMFGFKEGDVQADDTKATVLYSADKRTWLAEAIQRQFISPNYTYAFFLGSPGAGATPAAVASVTGSLTVTPTINRAAALPTSTAIDLNGSATISLVYL</sequence>
<gene>
    <name evidence="2" type="ORF">C4E15_23875</name>
</gene>
<dbReference type="InterPro" id="IPR010546">
    <property type="entry name" value="DUF1120"/>
</dbReference>
<dbReference type="EMBL" id="PREU01000013">
    <property type="protein sequence ID" value="PPA73704.1"/>
    <property type="molecule type" value="Genomic_DNA"/>
</dbReference>
<feature type="signal peptide" evidence="1">
    <location>
        <begin position="1"/>
        <end position="27"/>
    </location>
</feature>
<protein>
    <submittedName>
        <fullName evidence="2">DUF1120 domain-containing protein</fullName>
    </submittedName>
</protein>
<name>A0A2S5GL87_9BURK</name>